<keyword evidence="3" id="KW-1185">Reference proteome</keyword>
<evidence type="ECO:0000313" key="3">
    <source>
        <dbReference type="Proteomes" id="UP000275078"/>
    </source>
</evidence>
<feature type="region of interest" description="Disordered" evidence="1">
    <location>
        <begin position="45"/>
        <end position="76"/>
    </location>
</feature>
<organism evidence="2 3">
    <name type="scientific">Ascobolus immersus RN42</name>
    <dbReference type="NCBI Taxonomy" id="1160509"/>
    <lineage>
        <taxon>Eukaryota</taxon>
        <taxon>Fungi</taxon>
        <taxon>Dikarya</taxon>
        <taxon>Ascomycota</taxon>
        <taxon>Pezizomycotina</taxon>
        <taxon>Pezizomycetes</taxon>
        <taxon>Pezizales</taxon>
        <taxon>Ascobolaceae</taxon>
        <taxon>Ascobolus</taxon>
    </lineage>
</organism>
<feature type="compositionally biased region" description="Low complexity" evidence="1">
    <location>
        <begin position="45"/>
        <end position="55"/>
    </location>
</feature>
<feature type="compositionally biased region" description="Pro residues" evidence="1">
    <location>
        <begin position="115"/>
        <end position="130"/>
    </location>
</feature>
<dbReference type="AlphaFoldDB" id="A0A3N4HS87"/>
<dbReference type="Proteomes" id="UP000275078">
    <property type="component" value="Unassembled WGS sequence"/>
</dbReference>
<protein>
    <submittedName>
        <fullName evidence="2">Uncharacterized protein</fullName>
    </submittedName>
</protein>
<evidence type="ECO:0000313" key="2">
    <source>
        <dbReference type="EMBL" id="RPA76167.1"/>
    </source>
</evidence>
<feature type="region of interest" description="Disordered" evidence="1">
    <location>
        <begin position="92"/>
        <end position="139"/>
    </location>
</feature>
<reference evidence="2 3" key="1">
    <citation type="journal article" date="2018" name="Nat. Ecol. Evol.">
        <title>Pezizomycetes genomes reveal the molecular basis of ectomycorrhizal truffle lifestyle.</title>
        <authorList>
            <person name="Murat C."/>
            <person name="Payen T."/>
            <person name="Noel B."/>
            <person name="Kuo A."/>
            <person name="Morin E."/>
            <person name="Chen J."/>
            <person name="Kohler A."/>
            <person name="Krizsan K."/>
            <person name="Balestrini R."/>
            <person name="Da Silva C."/>
            <person name="Montanini B."/>
            <person name="Hainaut M."/>
            <person name="Levati E."/>
            <person name="Barry K.W."/>
            <person name="Belfiori B."/>
            <person name="Cichocki N."/>
            <person name="Clum A."/>
            <person name="Dockter R.B."/>
            <person name="Fauchery L."/>
            <person name="Guy J."/>
            <person name="Iotti M."/>
            <person name="Le Tacon F."/>
            <person name="Lindquist E.A."/>
            <person name="Lipzen A."/>
            <person name="Malagnac F."/>
            <person name="Mello A."/>
            <person name="Molinier V."/>
            <person name="Miyauchi S."/>
            <person name="Poulain J."/>
            <person name="Riccioni C."/>
            <person name="Rubini A."/>
            <person name="Sitrit Y."/>
            <person name="Splivallo R."/>
            <person name="Traeger S."/>
            <person name="Wang M."/>
            <person name="Zifcakova L."/>
            <person name="Wipf D."/>
            <person name="Zambonelli A."/>
            <person name="Paolocci F."/>
            <person name="Nowrousian M."/>
            <person name="Ottonello S."/>
            <person name="Baldrian P."/>
            <person name="Spatafora J.W."/>
            <person name="Henrissat B."/>
            <person name="Nagy L.G."/>
            <person name="Aury J.M."/>
            <person name="Wincker P."/>
            <person name="Grigoriev I.V."/>
            <person name="Bonfante P."/>
            <person name="Martin F.M."/>
        </authorList>
    </citation>
    <scope>NUCLEOTIDE SEQUENCE [LARGE SCALE GENOMIC DNA]</scope>
    <source>
        <strain evidence="2 3">RN42</strain>
    </source>
</reference>
<gene>
    <name evidence="2" type="ORF">BJ508DRAFT_331456</name>
</gene>
<name>A0A3N4HS87_ASCIM</name>
<accession>A0A3N4HS87</accession>
<sequence length="174" mass="18893">MLDINHNKITGTHPSAIISVHHKTFVLNQHFKINRLRVTGLYLSPSPAAEASPARTARRSARTSKSSRSILPSPAPVVRPVLPVKQEYPTLAVTEASPARPEHPYSQVKQEYPTALPPPPLPLPRSPPRSPHSRAPVNPSSSLFAAAASKVAARPIQGRCRRSQGCCRRSQGLC</sequence>
<proteinExistence type="predicted"/>
<evidence type="ECO:0000256" key="1">
    <source>
        <dbReference type="SAM" id="MobiDB-lite"/>
    </source>
</evidence>
<dbReference type="EMBL" id="ML119750">
    <property type="protein sequence ID" value="RPA76167.1"/>
    <property type="molecule type" value="Genomic_DNA"/>
</dbReference>